<name>A0A1G6G588_BACOV</name>
<dbReference type="RefSeq" id="WP_074557909.1">
    <property type="nucleotide sequence ID" value="NZ_CAAKNR010000206.1"/>
</dbReference>
<proteinExistence type="predicted"/>
<dbReference type="AlphaFoldDB" id="A0A1G6G588"/>
<organism evidence="1 2">
    <name type="scientific">Bacteroides ovatus</name>
    <dbReference type="NCBI Taxonomy" id="28116"/>
    <lineage>
        <taxon>Bacteria</taxon>
        <taxon>Pseudomonadati</taxon>
        <taxon>Bacteroidota</taxon>
        <taxon>Bacteroidia</taxon>
        <taxon>Bacteroidales</taxon>
        <taxon>Bacteroidaceae</taxon>
        <taxon>Bacteroides</taxon>
    </lineage>
</organism>
<evidence type="ECO:0008006" key="3">
    <source>
        <dbReference type="Google" id="ProtNLM"/>
    </source>
</evidence>
<sequence length="315" mass="37030">MKKEYVFSWAENTEGKMVHVDSVSRGLRCECTCPNCHEKLLARHGDEREHGFAHHSDTRGARLEICYMVILYKLAEQIIQTKKRIHAPSYYGIYKEEDIEFVDVKIDSRFEREDKQPDVIATTHDNKQYLIEFVFNYKVQHKQDIDYHNLTCLEVDLSNQTLETLEQFLLSSNADRRWINNEVYFNEIESIYRSRGKSVKVASETDCQQCNLRYSCCAVKETPTSSTPILIENNGQKYRLCKTELREQKEHRQSIQTEQIEIEDNTLKKTCFNCEYNLSWANKNGLANCGLQRPNIPKRPTPDYAISCPMFKRKR</sequence>
<evidence type="ECO:0000313" key="2">
    <source>
        <dbReference type="Proteomes" id="UP000183670"/>
    </source>
</evidence>
<dbReference type="Proteomes" id="UP000183670">
    <property type="component" value="Unassembled WGS sequence"/>
</dbReference>
<protein>
    <recommendedName>
        <fullName evidence="3">Competence protein CoiA-like family protein</fullName>
    </recommendedName>
</protein>
<accession>A0A1G6G588</accession>
<gene>
    <name evidence="1" type="ORF">SAMN05192581_101572</name>
</gene>
<dbReference type="EMBL" id="FMYE01000015">
    <property type="protein sequence ID" value="SDB76993.1"/>
    <property type="molecule type" value="Genomic_DNA"/>
</dbReference>
<reference evidence="1 2" key="1">
    <citation type="submission" date="2016-10" db="EMBL/GenBank/DDBJ databases">
        <authorList>
            <person name="de Groot N.N."/>
        </authorList>
    </citation>
    <scope>NUCLEOTIDE SEQUENCE [LARGE SCALE GENOMIC DNA]</scope>
    <source>
        <strain evidence="1 2">NLAE-zl-C500</strain>
    </source>
</reference>
<evidence type="ECO:0000313" key="1">
    <source>
        <dbReference type="EMBL" id="SDB76993.1"/>
    </source>
</evidence>